<feature type="region of interest" description="Disordered" evidence="6">
    <location>
        <begin position="741"/>
        <end position="770"/>
    </location>
</feature>
<name>A0A517P2M6_9BACT</name>
<keyword evidence="4 5" id="KW-0067">ATP-binding</keyword>
<dbReference type="SUPFAM" id="SSF56112">
    <property type="entry name" value="Protein kinase-like (PK-like)"/>
    <property type="match status" value="1"/>
</dbReference>
<dbReference type="GO" id="GO:0005524">
    <property type="term" value="F:ATP binding"/>
    <property type="evidence" value="ECO:0007669"/>
    <property type="project" value="UniProtKB-UniRule"/>
</dbReference>
<evidence type="ECO:0000313" key="9">
    <source>
        <dbReference type="EMBL" id="QDT13627.1"/>
    </source>
</evidence>
<feature type="region of interest" description="Disordered" evidence="6">
    <location>
        <begin position="1"/>
        <end position="21"/>
    </location>
</feature>
<dbReference type="PANTHER" id="PTHR43289">
    <property type="entry name" value="MITOGEN-ACTIVATED PROTEIN KINASE KINASE KINASE 20-RELATED"/>
    <property type="match status" value="1"/>
</dbReference>
<feature type="transmembrane region" description="Helical" evidence="7">
    <location>
        <begin position="582"/>
        <end position="604"/>
    </location>
</feature>
<keyword evidence="7" id="KW-0472">Membrane</keyword>
<evidence type="ECO:0000259" key="8">
    <source>
        <dbReference type="PROSITE" id="PS50011"/>
    </source>
</evidence>
<keyword evidence="2 5" id="KW-0547">Nucleotide-binding</keyword>
<keyword evidence="10" id="KW-1185">Reference proteome</keyword>
<feature type="transmembrane region" description="Helical" evidence="7">
    <location>
        <begin position="459"/>
        <end position="492"/>
    </location>
</feature>
<keyword evidence="1 9" id="KW-0808">Transferase</keyword>
<evidence type="ECO:0000256" key="2">
    <source>
        <dbReference type="ARBA" id="ARBA00022741"/>
    </source>
</evidence>
<accession>A0A517P2M6</accession>
<dbReference type="EC" id="2.7.11.1" evidence="9"/>
<dbReference type="Pfam" id="PF00069">
    <property type="entry name" value="Pkinase"/>
    <property type="match status" value="1"/>
</dbReference>
<dbReference type="EMBL" id="CP036526">
    <property type="protein sequence ID" value="QDT13627.1"/>
    <property type="molecule type" value="Genomic_DNA"/>
</dbReference>
<feature type="compositionally biased region" description="Polar residues" evidence="6">
    <location>
        <begin position="66"/>
        <end position="81"/>
    </location>
</feature>
<evidence type="ECO:0000313" key="10">
    <source>
        <dbReference type="Proteomes" id="UP000319817"/>
    </source>
</evidence>
<sequence length="770" mass="83348" precursor="true">MRLLRSAANKGQSAIGAPDDNTACASLLSGKTAPGRSCCGLSERKHRFMSLILGKIKPAAKDRNNADQADSQSSDPNNAASSDRHLRETMPILSPNGSPIANSPSTRPMSFTYAPGSTPLPPYTIRRGVGVGGFGEVYFAVSEAGKEVALKRIQRNLEVELRGVSHCLNLKHANLVSLFDICHDSDDQAWVVMEYIAGLNLRQVLDQSPDGLSESEARRWFSAIAAGVQHLHAAGLVHRDLKPGNVFDDLGVVKVGDYGLSKFISASHRGGHTESVGTFHYMAPEIGRGKYGREIDIYALGIILYELLTGQVPFDGESCHEIIVKHLTATPDLSQVAQPYRSVIAQSLAKDPNERPSTVAEMLAPLGLSDSGPIDPIPMATLCHRKTTPDTHLGEPVARFGQPRAVNQSPANFLGQAQPAMAFAVNKRTEPFARAVSESAKDLQRWWGTLDRSPRAKKLILAGVIVALVLNTSWLLPVLSILGIVYVPYYIVRQMVLGVSQQPSYAQAQRIATAAGVPKKPATKNQWRQYMRTNLRAKRSIHRLAELSTSWIAAILTVTAMTIIAGVIGLRSGDVSPTDLAPFGWMAMVILMGSLSILAMGKLWERDEGEALPRRLVMAGIGAGVGVAAYGIADYLLLPMNVGLDREIDVMTLPQALYHNNQLPRPSAMMAHFALLFIAVRWWKPVDPLRRTRLSLWSVAVTVVAAWAVHQVLPIPQPYGMLMAGGIAIAVQMSAPWVDPRGTKVGRPKASPAPPTTPSPAPATQQEYIA</sequence>
<protein>
    <submittedName>
        <fullName evidence="9">Serine/threonine-protein kinase PrkC</fullName>
        <ecNumber evidence="9">2.7.11.1</ecNumber>
    </submittedName>
</protein>
<feature type="transmembrane region" description="Helical" evidence="7">
    <location>
        <begin position="544"/>
        <end position="570"/>
    </location>
</feature>
<keyword evidence="7" id="KW-0812">Transmembrane</keyword>
<dbReference type="CDD" id="cd14014">
    <property type="entry name" value="STKc_PknB_like"/>
    <property type="match status" value="1"/>
</dbReference>
<dbReference type="PANTHER" id="PTHR43289:SF6">
    <property type="entry name" value="SERINE_THREONINE-PROTEIN KINASE NEKL-3"/>
    <property type="match status" value="1"/>
</dbReference>
<dbReference type="InterPro" id="IPR000719">
    <property type="entry name" value="Prot_kinase_dom"/>
</dbReference>
<dbReference type="InterPro" id="IPR011009">
    <property type="entry name" value="Kinase-like_dom_sf"/>
</dbReference>
<evidence type="ECO:0000256" key="5">
    <source>
        <dbReference type="PROSITE-ProRule" id="PRU10141"/>
    </source>
</evidence>
<feature type="binding site" evidence="5">
    <location>
        <position position="151"/>
    </location>
    <ligand>
        <name>ATP</name>
        <dbReference type="ChEBI" id="CHEBI:30616"/>
    </ligand>
</feature>
<evidence type="ECO:0000256" key="1">
    <source>
        <dbReference type="ARBA" id="ARBA00022679"/>
    </source>
</evidence>
<dbReference type="InterPro" id="IPR017441">
    <property type="entry name" value="Protein_kinase_ATP_BS"/>
</dbReference>
<dbReference type="Gene3D" id="1.10.510.10">
    <property type="entry name" value="Transferase(Phosphotransferase) domain 1"/>
    <property type="match status" value="1"/>
</dbReference>
<keyword evidence="3 9" id="KW-0418">Kinase</keyword>
<reference evidence="9 10" key="1">
    <citation type="submission" date="2019-02" db="EMBL/GenBank/DDBJ databases">
        <title>Deep-cultivation of Planctomycetes and their phenomic and genomic characterization uncovers novel biology.</title>
        <authorList>
            <person name="Wiegand S."/>
            <person name="Jogler M."/>
            <person name="Boedeker C."/>
            <person name="Pinto D."/>
            <person name="Vollmers J."/>
            <person name="Rivas-Marin E."/>
            <person name="Kohn T."/>
            <person name="Peeters S.H."/>
            <person name="Heuer A."/>
            <person name="Rast P."/>
            <person name="Oberbeckmann S."/>
            <person name="Bunk B."/>
            <person name="Jeske O."/>
            <person name="Meyerdierks A."/>
            <person name="Storesund J.E."/>
            <person name="Kallscheuer N."/>
            <person name="Luecker S."/>
            <person name="Lage O.M."/>
            <person name="Pohl T."/>
            <person name="Merkel B.J."/>
            <person name="Hornburger P."/>
            <person name="Mueller R.-W."/>
            <person name="Bruemmer F."/>
            <person name="Labrenz M."/>
            <person name="Spormann A.M."/>
            <person name="Op den Camp H."/>
            <person name="Overmann J."/>
            <person name="Amann R."/>
            <person name="Jetten M.S.M."/>
            <person name="Mascher T."/>
            <person name="Medema M.H."/>
            <person name="Devos D.P."/>
            <person name="Kaster A.-K."/>
            <person name="Ovreas L."/>
            <person name="Rohde M."/>
            <person name="Galperin M.Y."/>
            <person name="Jogler C."/>
        </authorList>
    </citation>
    <scope>NUCLEOTIDE SEQUENCE [LARGE SCALE GENOMIC DNA]</scope>
    <source>
        <strain evidence="9 10">K23_9</strain>
    </source>
</reference>
<feature type="domain" description="Protein kinase" evidence="8">
    <location>
        <begin position="123"/>
        <end position="367"/>
    </location>
</feature>
<keyword evidence="7" id="KW-1133">Transmembrane helix</keyword>
<feature type="transmembrane region" description="Helical" evidence="7">
    <location>
        <begin position="663"/>
        <end position="682"/>
    </location>
</feature>
<feature type="region of interest" description="Disordered" evidence="6">
    <location>
        <begin position="59"/>
        <end position="115"/>
    </location>
</feature>
<dbReference type="SMART" id="SM00220">
    <property type="entry name" value="S_TKc"/>
    <property type="match status" value="1"/>
</dbReference>
<dbReference type="GO" id="GO:0004674">
    <property type="term" value="F:protein serine/threonine kinase activity"/>
    <property type="evidence" value="ECO:0007669"/>
    <property type="project" value="UniProtKB-EC"/>
</dbReference>
<gene>
    <name evidence="9" type="primary">prkC_29</name>
    <name evidence="9" type="ORF">K239x_56470</name>
</gene>
<feature type="compositionally biased region" description="Polar residues" evidence="6">
    <location>
        <begin position="95"/>
        <end position="109"/>
    </location>
</feature>
<feature type="transmembrane region" description="Helical" evidence="7">
    <location>
        <begin position="719"/>
        <end position="738"/>
    </location>
</feature>
<evidence type="ECO:0000256" key="4">
    <source>
        <dbReference type="ARBA" id="ARBA00022840"/>
    </source>
</evidence>
<dbReference type="Proteomes" id="UP000319817">
    <property type="component" value="Chromosome"/>
</dbReference>
<dbReference type="PROSITE" id="PS50011">
    <property type="entry name" value="PROTEIN_KINASE_DOM"/>
    <property type="match status" value="1"/>
</dbReference>
<feature type="transmembrane region" description="Helical" evidence="7">
    <location>
        <begin position="616"/>
        <end position="638"/>
    </location>
</feature>
<feature type="transmembrane region" description="Helical" evidence="7">
    <location>
        <begin position="694"/>
        <end position="713"/>
    </location>
</feature>
<proteinExistence type="predicted"/>
<evidence type="ECO:0000256" key="3">
    <source>
        <dbReference type="ARBA" id="ARBA00022777"/>
    </source>
</evidence>
<dbReference type="PROSITE" id="PS00107">
    <property type="entry name" value="PROTEIN_KINASE_ATP"/>
    <property type="match status" value="1"/>
</dbReference>
<feature type="compositionally biased region" description="Pro residues" evidence="6">
    <location>
        <begin position="751"/>
        <end position="761"/>
    </location>
</feature>
<evidence type="ECO:0000256" key="7">
    <source>
        <dbReference type="SAM" id="Phobius"/>
    </source>
</evidence>
<dbReference type="AlphaFoldDB" id="A0A517P2M6"/>
<evidence type="ECO:0000256" key="6">
    <source>
        <dbReference type="SAM" id="MobiDB-lite"/>
    </source>
</evidence>
<organism evidence="9 10">
    <name type="scientific">Stieleria marina</name>
    <dbReference type="NCBI Taxonomy" id="1930275"/>
    <lineage>
        <taxon>Bacteria</taxon>
        <taxon>Pseudomonadati</taxon>
        <taxon>Planctomycetota</taxon>
        <taxon>Planctomycetia</taxon>
        <taxon>Pirellulales</taxon>
        <taxon>Pirellulaceae</taxon>
        <taxon>Stieleria</taxon>
    </lineage>
</organism>